<sequence>MDRLLDSAWRFVAEVLPPGELPMLAAHALVEGRDSPALRELAGLSRRGDEAEIRELYVLALGELGIALPDEDTAGRCLLVSLAFGLVHGELSPGDVGHGLSMTVAARTREETRFLAVAADFSEWLGSEELPGWETELISAAQSLVAATDLGSSIGVPRAPAG</sequence>
<reference evidence="2" key="1">
    <citation type="journal article" date="2019" name="Int. J. Syst. Evol. Microbiol.">
        <title>The Global Catalogue of Microorganisms (GCM) 10K type strain sequencing project: providing services to taxonomists for standard genome sequencing and annotation.</title>
        <authorList>
            <consortium name="The Broad Institute Genomics Platform"/>
            <consortium name="The Broad Institute Genome Sequencing Center for Infectious Disease"/>
            <person name="Wu L."/>
            <person name="Ma J."/>
        </authorList>
    </citation>
    <scope>NUCLEOTIDE SEQUENCE [LARGE SCALE GENOMIC DNA]</scope>
    <source>
        <strain evidence="2">JCM 6924</strain>
    </source>
</reference>
<comment type="caution">
    <text evidence="1">The sequence shown here is derived from an EMBL/GenBank/DDBJ whole genome shotgun (WGS) entry which is preliminary data.</text>
</comment>
<dbReference type="RefSeq" id="WP_344539480.1">
    <property type="nucleotide sequence ID" value="NZ_BAAATM010000015.1"/>
</dbReference>
<keyword evidence="2" id="KW-1185">Reference proteome</keyword>
<gene>
    <name evidence="1" type="ORF">GCM10010423_46020</name>
</gene>
<proteinExistence type="predicted"/>
<organism evidence="1 2">
    <name type="scientific">Streptomyces levis</name>
    <dbReference type="NCBI Taxonomy" id="285566"/>
    <lineage>
        <taxon>Bacteria</taxon>
        <taxon>Bacillati</taxon>
        <taxon>Actinomycetota</taxon>
        <taxon>Actinomycetes</taxon>
        <taxon>Kitasatosporales</taxon>
        <taxon>Streptomycetaceae</taxon>
        <taxon>Streptomyces</taxon>
    </lineage>
</organism>
<evidence type="ECO:0000313" key="1">
    <source>
        <dbReference type="EMBL" id="GAA2542098.1"/>
    </source>
</evidence>
<evidence type="ECO:0000313" key="2">
    <source>
        <dbReference type="Proteomes" id="UP001501095"/>
    </source>
</evidence>
<dbReference type="EMBL" id="BAAATM010000015">
    <property type="protein sequence ID" value="GAA2542098.1"/>
    <property type="molecule type" value="Genomic_DNA"/>
</dbReference>
<dbReference type="Proteomes" id="UP001501095">
    <property type="component" value="Unassembled WGS sequence"/>
</dbReference>
<protein>
    <submittedName>
        <fullName evidence="1">Uncharacterized protein</fullName>
    </submittedName>
</protein>
<name>A0ABP6B6N6_9ACTN</name>
<accession>A0ABP6B6N6</accession>